<dbReference type="PANTHER" id="PTHR10166">
    <property type="entry name" value="VOLTAGE-DEPENDENT CALCIUM CHANNEL SUBUNIT ALPHA-2/DELTA-RELATED"/>
    <property type="match status" value="1"/>
</dbReference>
<dbReference type="SUPFAM" id="SSF103190">
    <property type="entry name" value="Sensory domain-like"/>
    <property type="match status" value="1"/>
</dbReference>
<proteinExistence type="predicted"/>
<feature type="signal peptide" evidence="1">
    <location>
        <begin position="1"/>
        <end position="25"/>
    </location>
</feature>
<organism evidence="2 3">
    <name type="scientific">Trichogramma kaykai</name>
    <dbReference type="NCBI Taxonomy" id="54128"/>
    <lineage>
        <taxon>Eukaryota</taxon>
        <taxon>Metazoa</taxon>
        <taxon>Ecdysozoa</taxon>
        <taxon>Arthropoda</taxon>
        <taxon>Hexapoda</taxon>
        <taxon>Insecta</taxon>
        <taxon>Pterygota</taxon>
        <taxon>Neoptera</taxon>
        <taxon>Endopterygota</taxon>
        <taxon>Hymenoptera</taxon>
        <taxon>Apocrita</taxon>
        <taxon>Proctotrupomorpha</taxon>
        <taxon>Chalcidoidea</taxon>
        <taxon>Trichogrammatidae</taxon>
        <taxon>Trichogramma</taxon>
    </lineage>
</organism>
<accession>A0ABD2VS81</accession>
<dbReference type="InterPro" id="IPR029151">
    <property type="entry name" value="Sensor-like_sf"/>
</dbReference>
<dbReference type="Proteomes" id="UP001627154">
    <property type="component" value="Unassembled WGS sequence"/>
</dbReference>
<feature type="chain" id="PRO_5044758897" evidence="1">
    <location>
        <begin position="26"/>
        <end position="778"/>
    </location>
</feature>
<reference evidence="2 3" key="1">
    <citation type="journal article" date="2024" name="bioRxiv">
        <title>A reference genome for Trichogramma kaykai: A tiny desert-dwelling parasitoid wasp with competing sex-ratio distorters.</title>
        <authorList>
            <person name="Culotta J."/>
            <person name="Lindsey A.R."/>
        </authorList>
    </citation>
    <scope>NUCLEOTIDE SEQUENCE [LARGE SCALE GENOMIC DNA]</scope>
    <source>
        <strain evidence="2 3">KSX58</strain>
    </source>
</reference>
<evidence type="ECO:0000313" key="2">
    <source>
        <dbReference type="EMBL" id="KAL3383616.1"/>
    </source>
</evidence>
<gene>
    <name evidence="2" type="ORF">TKK_020515</name>
</gene>
<name>A0ABD2VS81_9HYME</name>
<keyword evidence="3" id="KW-1185">Reference proteome</keyword>
<dbReference type="InterPro" id="IPR051173">
    <property type="entry name" value="Ca_channel_alpha-2/delta"/>
</dbReference>
<sequence length="778" mass="87402">MNGSTMVFLKMNVVLLLALLSTCLAADEKLVNIAPKCQFGKSFRKQIDVQPLNGACLRDMVVHLSKSLQGLANDELGVNKFQGLLDKMDFVDTITPLSSRLNDLAKNLNDKLKKYTDLLRDSYNIIQPILLKQGQGIYSTEKKSDQSSRPLDICNKITDELATNLRTQDWKNLHVLPVSQPGIICGPPSLAHNIGPLLLAQCNRAKNILLLLEHSSAFMSDKDVSLAQITAKTIVHMLTETDRVTVIGLVGQGSALCPEQGLPQATDIHKIRLDHHIDSMIPILVNQTFSINVAEMVKNITGELTIVHLTNTVTDYSGVNDLVQTIKNDNLKVYLKTIMIRSNQQVKLEDKDKFSNGSVIVLPTQHVLGYEIAKLFTGLKCNKDDVKPYYLSEPYFEPYSKSMMVSVGQITNTALLSFDVRLQEFVEDITYFDAGPHQLHALLVDKRGLLWMHKDFPRVEMIVEQPLKVYIHDLENLQKNILVSTGMSEQAEGVIEIHTLLNTTKQIHWRHLDYFDLIVCLVVTRSNEDFIRVPVLKTPPPLPSFLLHHRLDLALSSNIRRDSLCAHNDNRVATLQASVVYLSPWCFKSPAEQAKLMQTTPADTVRSYMAYIKDETRLLTNPGMQESVKAEVAMLAQILGYFKDRHDNSPLNKYIIQRYVTSVTSGVLEVYPGLVLDSDLDPKRRGWYYKAIQQPDRMILSPPYLDAGGAGYVITLSQVVHEGRSVGLHSSTDPVLAVMAVDFTLGYLSKMLEELFPVCSVTNIKCFLMDDKGKRYKI</sequence>
<comment type="caution">
    <text evidence="2">The sequence shown here is derived from an EMBL/GenBank/DDBJ whole genome shotgun (WGS) entry which is preliminary data.</text>
</comment>
<dbReference type="PANTHER" id="PTHR10166:SF66">
    <property type="entry name" value="VWFA AND CACHE DOMAIN-CONTAINING PROTEIN CG16868"/>
    <property type="match status" value="1"/>
</dbReference>
<dbReference type="Gene3D" id="3.30.450.20">
    <property type="entry name" value="PAS domain"/>
    <property type="match status" value="1"/>
</dbReference>
<evidence type="ECO:0000256" key="1">
    <source>
        <dbReference type="SAM" id="SignalP"/>
    </source>
</evidence>
<dbReference type="AlphaFoldDB" id="A0ABD2VS81"/>
<protein>
    <submittedName>
        <fullName evidence="2">Uncharacterized protein</fullName>
    </submittedName>
</protein>
<keyword evidence="1" id="KW-0732">Signal</keyword>
<evidence type="ECO:0000313" key="3">
    <source>
        <dbReference type="Proteomes" id="UP001627154"/>
    </source>
</evidence>
<dbReference type="EMBL" id="JBJJXI010000187">
    <property type="protein sequence ID" value="KAL3383616.1"/>
    <property type="molecule type" value="Genomic_DNA"/>
</dbReference>